<dbReference type="GO" id="GO:0005737">
    <property type="term" value="C:cytoplasm"/>
    <property type="evidence" value="ECO:0007669"/>
    <property type="project" value="TreeGrafter"/>
</dbReference>
<dbReference type="PANTHER" id="PTHR44167">
    <property type="entry name" value="OVARIAN-SPECIFIC SERINE/THREONINE-PROTEIN KINASE LOK-RELATED"/>
    <property type="match status" value="1"/>
</dbReference>
<dbReference type="OrthoDB" id="4062651at2759"/>
<gene>
    <name evidence="2" type="ORF">AOQ84DRAFT_264875</name>
</gene>
<reference evidence="2 3" key="1">
    <citation type="journal article" date="2016" name="Nat. Commun.">
        <title>Ectomycorrhizal ecology is imprinted in the genome of the dominant symbiotic fungus Cenococcum geophilum.</title>
        <authorList>
            <consortium name="DOE Joint Genome Institute"/>
            <person name="Peter M."/>
            <person name="Kohler A."/>
            <person name="Ohm R.A."/>
            <person name="Kuo A."/>
            <person name="Krutzmann J."/>
            <person name="Morin E."/>
            <person name="Arend M."/>
            <person name="Barry K.W."/>
            <person name="Binder M."/>
            <person name="Choi C."/>
            <person name="Clum A."/>
            <person name="Copeland A."/>
            <person name="Grisel N."/>
            <person name="Haridas S."/>
            <person name="Kipfer T."/>
            <person name="LaButti K."/>
            <person name="Lindquist E."/>
            <person name="Lipzen A."/>
            <person name="Maire R."/>
            <person name="Meier B."/>
            <person name="Mihaltcheva S."/>
            <person name="Molinier V."/>
            <person name="Murat C."/>
            <person name="Poggeler S."/>
            <person name="Quandt C.A."/>
            <person name="Sperisen C."/>
            <person name="Tritt A."/>
            <person name="Tisserant E."/>
            <person name="Crous P.W."/>
            <person name="Henrissat B."/>
            <person name="Nehls U."/>
            <person name="Egli S."/>
            <person name="Spatafora J.W."/>
            <person name="Grigoriev I.V."/>
            <person name="Martin F.M."/>
        </authorList>
    </citation>
    <scope>NUCLEOTIDE SEQUENCE [LARGE SCALE GENOMIC DNA]</scope>
    <source>
        <strain evidence="2 3">CBS 207.34</strain>
    </source>
</reference>
<dbReference type="InterPro" id="IPR011009">
    <property type="entry name" value="Kinase-like_dom_sf"/>
</dbReference>
<dbReference type="SUPFAM" id="SSF56112">
    <property type="entry name" value="Protein kinase-like (PK-like)"/>
    <property type="match status" value="1"/>
</dbReference>
<keyword evidence="3" id="KW-1185">Reference proteome</keyword>
<evidence type="ECO:0000313" key="3">
    <source>
        <dbReference type="Proteomes" id="UP000250140"/>
    </source>
</evidence>
<feature type="domain" description="Protein kinase" evidence="1">
    <location>
        <begin position="1"/>
        <end position="192"/>
    </location>
</feature>
<dbReference type="PROSITE" id="PS50011">
    <property type="entry name" value="PROTEIN_KINASE_DOM"/>
    <property type="match status" value="1"/>
</dbReference>
<dbReference type="PROSITE" id="PS00108">
    <property type="entry name" value="PROTEIN_KINASE_ST"/>
    <property type="match status" value="1"/>
</dbReference>
<dbReference type="AlphaFoldDB" id="A0A8E2FA61"/>
<accession>A0A8E2FA61</accession>
<feature type="non-terminal residue" evidence="2">
    <location>
        <position position="192"/>
    </location>
</feature>
<dbReference type="InterPro" id="IPR000719">
    <property type="entry name" value="Prot_kinase_dom"/>
</dbReference>
<evidence type="ECO:0000259" key="1">
    <source>
        <dbReference type="PROSITE" id="PS50011"/>
    </source>
</evidence>
<proteinExistence type="predicted"/>
<dbReference type="GO" id="GO:0004674">
    <property type="term" value="F:protein serine/threonine kinase activity"/>
    <property type="evidence" value="ECO:0007669"/>
    <property type="project" value="TreeGrafter"/>
</dbReference>
<dbReference type="Proteomes" id="UP000250140">
    <property type="component" value="Unassembled WGS sequence"/>
</dbReference>
<organism evidence="2 3">
    <name type="scientific">Glonium stellatum</name>
    <dbReference type="NCBI Taxonomy" id="574774"/>
    <lineage>
        <taxon>Eukaryota</taxon>
        <taxon>Fungi</taxon>
        <taxon>Dikarya</taxon>
        <taxon>Ascomycota</taxon>
        <taxon>Pezizomycotina</taxon>
        <taxon>Dothideomycetes</taxon>
        <taxon>Pleosporomycetidae</taxon>
        <taxon>Gloniales</taxon>
        <taxon>Gloniaceae</taxon>
        <taxon>Glonium</taxon>
    </lineage>
</organism>
<feature type="non-terminal residue" evidence="2">
    <location>
        <position position="1"/>
    </location>
</feature>
<keyword evidence="2" id="KW-0418">Kinase</keyword>
<evidence type="ECO:0000313" key="2">
    <source>
        <dbReference type="EMBL" id="OCL13411.1"/>
    </source>
</evidence>
<dbReference type="Gene3D" id="1.10.510.10">
    <property type="entry name" value="Transferase(Phosphotransferase) domain 1"/>
    <property type="match status" value="1"/>
</dbReference>
<dbReference type="Pfam" id="PF00069">
    <property type="entry name" value="Pkinase"/>
    <property type="match status" value="1"/>
</dbReference>
<sequence>FLRTQRAVMTDAVDVQGGGGYRHMHFEEESSWLYETVAILGSGRFDPISLALIMSPVADCNLFEFLADVRSSPRKKSLLRSFFGCLTASLAYLHNAQIRHKDIKPQNILVKENNVLLADFGLSIDWSESKRGTTEGATALSPRYCAPEVIDYEPRNSSSDIWSLGCVFLDIVTVLKGETVKAMRGYFEFHGS</sequence>
<dbReference type="InterPro" id="IPR008271">
    <property type="entry name" value="Ser/Thr_kinase_AS"/>
</dbReference>
<dbReference type="GO" id="GO:0044773">
    <property type="term" value="P:mitotic DNA damage checkpoint signaling"/>
    <property type="evidence" value="ECO:0007669"/>
    <property type="project" value="TreeGrafter"/>
</dbReference>
<dbReference type="GO" id="GO:0005634">
    <property type="term" value="C:nucleus"/>
    <property type="evidence" value="ECO:0007669"/>
    <property type="project" value="TreeGrafter"/>
</dbReference>
<name>A0A8E2FA61_9PEZI</name>
<keyword evidence="2" id="KW-0808">Transferase</keyword>
<dbReference type="EMBL" id="KV748726">
    <property type="protein sequence ID" value="OCL13411.1"/>
    <property type="molecule type" value="Genomic_DNA"/>
</dbReference>
<dbReference type="CDD" id="cd00180">
    <property type="entry name" value="PKc"/>
    <property type="match status" value="1"/>
</dbReference>
<dbReference type="PANTHER" id="PTHR44167:SF24">
    <property type="entry name" value="SERINE_THREONINE-PROTEIN KINASE CHK2"/>
    <property type="match status" value="1"/>
</dbReference>
<dbReference type="SMART" id="SM00220">
    <property type="entry name" value="S_TKc"/>
    <property type="match status" value="1"/>
</dbReference>
<dbReference type="GO" id="GO:0005524">
    <property type="term" value="F:ATP binding"/>
    <property type="evidence" value="ECO:0007669"/>
    <property type="project" value="InterPro"/>
</dbReference>
<protein>
    <submittedName>
        <fullName evidence="2">Kinase-like protein</fullName>
    </submittedName>
</protein>